<feature type="chain" id="PRO_5037041187" description="DUF19 domain-containing protein" evidence="1">
    <location>
        <begin position="18"/>
        <end position="477"/>
    </location>
</feature>
<reference evidence="2" key="1">
    <citation type="submission" date="2022-07" db="EMBL/GenBank/DDBJ databases">
        <title>Evaluation of T. orientalis genome assembly methods using nanopore sequencing and analysis of variation between genomes.</title>
        <authorList>
            <person name="Yam J."/>
            <person name="Micallef M.L."/>
            <person name="Liu M."/>
            <person name="Djordjevic S.P."/>
            <person name="Bogema D.R."/>
            <person name="Jenkins C."/>
        </authorList>
    </citation>
    <scope>NUCLEOTIDE SEQUENCE</scope>
    <source>
        <strain evidence="2">Fish Creek</strain>
    </source>
</reference>
<dbReference type="AlphaFoldDB" id="A0A976M5P9"/>
<organism evidence="2 3">
    <name type="scientific">Theileria orientalis</name>
    <dbReference type="NCBI Taxonomy" id="68886"/>
    <lineage>
        <taxon>Eukaryota</taxon>
        <taxon>Sar</taxon>
        <taxon>Alveolata</taxon>
        <taxon>Apicomplexa</taxon>
        <taxon>Aconoidasida</taxon>
        <taxon>Piroplasmida</taxon>
        <taxon>Theileriidae</taxon>
        <taxon>Theileria</taxon>
    </lineage>
</organism>
<dbReference type="OrthoDB" id="360597at2759"/>
<name>A0A976M5P9_THEOR</name>
<keyword evidence="1" id="KW-0732">Signal</keyword>
<gene>
    <name evidence="2" type="ORF">MACJ_002250</name>
</gene>
<feature type="signal peptide" evidence="1">
    <location>
        <begin position="1"/>
        <end position="17"/>
    </location>
</feature>
<proteinExistence type="predicted"/>
<evidence type="ECO:0008006" key="4">
    <source>
        <dbReference type="Google" id="ProtNLM"/>
    </source>
</evidence>
<evidence type="ECO:0000313" key="3">
    <source>
        <dbReference type="Proteomes" id="UP000244803"/>
    </source>
</evidence>
<dbReference type="Proteomes" id="UP000244803">
    <property type="component" value="Chromosome 3"/>
</dbReference>
<evidence type="ECO:0000256" key="1">
    <source>
        <dbReference type="SAM" id="SignalP"/>
    </source>
</evidence>
<dbReference type="EMBL" id="CP056066">
    <property type="protein sequence ID" value="UKJ89004.2"/>
    <property type="molecule type" value="Genomic_DNA"/>
</dbReference>
<evidence type="ECO:0000313" key="2">
    <source>
        <dbReference type="EMBL" id="UKJ89004.2"/>
    </source>
</evidence>
<accession>A0A976M5P9</accession>
<sequence>MQIIALIILYVSNFISCNILQSDSNTLSSICDNILSSLQILNKNQVLRLINREKCRNYELLGEKILNLSDKSQNYCYRGVQFLFCNLRYQPYESNFNCEHIKDKFIKIMKTCSYHTPNALEKNCSSINSENLTIFDALEFCRTNYVTLNGEKQTQFEPVEHEYCSKIVESFNLCQYVSRRLNLRNYCIDGGFQNYCTHYIKEVRDGTYEAMCKNFVLPFVFSKLMEDPESLKPSVCAKADENISSSLLNLRDQLMFKSKSFFDAFQSEFAYKKWVQDLESRLDGMVIDLRDLINQSNLCFQYLNYPHRFFYAYDNVVIGEFAKAKEIVDRIYNNFNQLSHLPQEIVQLINHIDSVINMDKAIKEANIHFRDLYTLISSGSHYYFSLRRDRTLQNNMMVMESNLNRISLFLPNNIAHIKQKINAGTPFEANLGKASMLHQRANDFKNIASLLEAQLTALYKIMAKSKDSNFIRSLDLT</sequence>
<protein>
    <recommendedName>
        <fullName evidence="4">DUF19 domain-containing protein</fullName>
    </recommendedName>
</protein>